<evidence type="ECO:0000259" key="2">
    <source>
        <dbReference type="PROSITE" id="PS50057"/>
    </source>
</evidence>
<feature type="domain" description="FERM" evidence="2">
    <location>
        <begin position="32"/>
        <end position="314"/>
    </location>
</feature>
<dbReference type="SUPFAM" id="SSF47031">
    <property type="entry name" value="Second domain of FERM"/>
    <property type="match status" value="1"/>
</dbReference>
<dbReference type="PRINTS" id="PR00661">
    <property type="entry name" value="ERMFAMILY"/>
</dbReference>
<dbReference type="Gene3D" id="1.20.80.10">
    <property type="match status" value="1"/>
</dbReference>
<dbReference type="PANTHER" id="PTHR23280">
    <property type="entry name" value="4.1 G PROTEIN"/>
    <property type="match status" value="1"/>
</dbReference>
<dbReference type="GO" id="GO:0031032">
    <property type="term" value="P:actomyosin structure organization"/>
    <property type="evidence" value="ECO:0007669"/>
    <property type="project" value="TreeGrafter"/>
</dbReference>
<dbReference type="InterPro" id="IPR000798">
    <property type="entry name" value="Ez/rad/moesin-like"/>
</dbReference>
<feature type="compositionally biased region" description="Basic and acidic residues" evidence="1">
    <location>
        <begin position="379"/>
        <end position="396"/>
    </location>
</feature>
<dbReference type="Proteomes" id="UP000694388">
    <property type="component" value="Unplaced"/>
</dbReference>
<feature type="compositionally biased region" description="Polar residues" evidence="1">
    <location>
        <begin position="338"/>
        <end position="348"/>
    </location>
</feature>
<keyword evidence="4" id="KW-1185">Reference proteome</keyword>
<dbReference type="FunFam" id="2.30.29.30:FF:000002">
    <property type="entry name" value="Band 4.1-like protein 5 isoform 1"/>
    <property type="match status" value="1"/>
</dbReference>
<dbReference type="InterPro" id="IPR018979">
    <property type="entry name" value="FERM_N"/>
</dbReference>
<organism evidence="3 4">
    <name type="scientific">Eptatretus burgeri</name>
    <name type="common">Inshore hagfish</name>
    <dbReference type="NCBI Taxonomy" id="7764"/>
    <lineage>
        <taxon>Eukaryota</taxon>
        <taxon>Metazoa</taxon>
        <taxon>Chordata</taxon>
        <taxon>Craniata</taxon>
        <taxon>Vertebrata</taxon>
        <taxon>Cyclostomata</taxon>
        <taxon>Myxini</taxon>
        <taxon>Myxiniformes</taxon>
        <taxon>Myxinidae</taxon>
        <taxon>Eptatretinae</taxon>
        <taxon>Eptatretus</taxon>
    </lineage>
</organism>
<dbReference type="InterPro" id="IPR029071">
    <property type="entry name" value="Ubiquitin-like_domsf"/>
</dbReference>
<feature type="region of interest" description="Disordered" evidence="1">
    <location>
        <begin position="370"/>
        <end position="409"/>
    </location>
</feature>
<reference evidence="3" key="1">
    <citation type="submission" date="2025-08" db="UniProtKB">
        <authorList>
            <consortium name="Ensembl"/>
        </authorList>
    </citation>
    <scope>IDENTIFICATION</scope>
</reference>
<dbReference type="SUPFAM" id="SSF54236">
    <property type="entry name" value="Ubiquitin-like"/>
    <property type="match status" value="1"/>
</dbReference>
<dbReference type="Pfam" id="PF00373">
    <property type="entry name" value="FERM_M"/>
    <property type="match status" value="1"/>
</dbReference>
<feature type="region of interest" description="Disordered" evidence="1">
    <location>
        <begin position="335"/>
        <end position="358"/>
    </location>
</feature>
<evidence type="ECO:0000256" key="1">
    <source>
        <dbReference type="SAM" id="MobiDB-lite"/>
    </source>
</evidence>
<evidence type="ECO:0000313" key="4">
    <source>
        <dbReference type="Proteomes" id="UP000694388"/>
    </source>
</evidence>
<dbReference type="PRINTS" id="PR00935">
    <property type="entry name" value="BAND41"/>
</dbReference>
<sequence>MSGRFRRVTGGTYNLKAAESGREREARESGNLACSICLLDGSLQTFFINKQETGQVLMDQVSTELGLSHPEYFGLQIPTQGRSPLKWLDLSKIMKKQLIKDAPSLLIFQVKYFVQEPEKLPDEHTRYLFFVHLRQEITNNRLACPEKTAVNLAAYVVQAEQGDFEPSLSVPAYLSQIRLLPEPTAERLEQVSKLHEEHRGMLPDEAVIAYLALVKTLPLYGVELHYAQDGNGVEVQVGVMATGLVIFKNGIRIPLPWRKIVKLFFKTKQFFIQLERRPNEMRDNILDFNLDNYKLCKVLWKSCVEYHSFFRTQRNPTVDRPLLHQFFTMTTLLRGRPGTNTSQTSIEESNGRKPIRKQLGLETSVVPDVITTSTPLKTDSGRSELDDCLRSSREMMDSTSLSADSHTQS</sequence>
<name>A0A8C4NBD2_EPTBU</name>
<dbReference type="SMART" id="SM01196">
    <property type="entry name" value="FERM_C"/>
    <property type="match status" value="1"/>
</dbReference>
<protein>
    <recommendedName>
        <fullName evidence="2">FERM domain-containing protein</fullName>
    </recommendedName>
</protein>
<dbReference type="InterPro" id="IPR011993">
    <property type="entry name" value="PH-like_dom_sf"/>
</dbReference>
<dbReference type="PROSITE" id="PS00661">
    <property type="entry name" value="FERM_2"/>
    <property type="match status" value="1"/>
</dbReference>
<accession>A0A8C4NBD2</accession>
<dbReference type="CDD" id="cd14473">
    <property type="entry name" value="FERM_B-lobe"/>
    <property type="match status" value="1"/>
</dbReference>
<dbReference type="InterPro" id="IPR019749">
    <property type="entry name" value="Band_41_domain"/>
</dbReference>
<reference evidence="3" key="2">
    <citation type="submission" date="2025-09" db="UniProtKB">
        <authorList>
            <consortium name="Ensembl"/>
        </authorList>
    </citation>
    <scope>IDENTIFICATION</scope>
</reference>
<dbReference type="GeneTree" id="ENSGT00940000166146"/>
<evidence type="ECO:0000313" key="3">
    <source>
        <dbReference type="Ensembl" id="ENSEBUP00000004028.1"/>
    </source>
</evidence>
<proteinExistence type="predicted"/>
<dbReference type="InterPro" id="IPR019748">
    <property type="entry name" value="FERM_central"/>
</dbReference>
<dbReference type="AlphaFoldDB" id="A0A8C4NBD2"/>
<dbReference type="SUPFAM" id="SSF50729">
    <property type="entry name" value="PH domain-like"/>
    <property type="match status" value="1"/>
</dbReference>
<dbReference type="Ensembl" id="ENSEBUT00000004440.1">
    <property type="protein sequence ID" value="ENSEBUP00000004028.1"/>
    <property type="gene ID" value="ENSEBUG00000002881.1"/>
</dbReference>
<dbReference type="PROSITE" id="PS50057">
    <property type="entry name" value="FERM_3"/>
    <property type="match status" value="1"/>
</dbReference>
<dbReference type="Gene3D" id="2.30.29.30">
    <property type="entry name" value="Pleckstrin-homology domain (PH domain)/Phosphotyrosine-binding domain (PTB)"/>
    <property type="match status" value="1"/>
</dbReference>
<dbReference type="InterPro" id="IPR014352">
    <property type="entry name" value="FERM/acyl-CoA-bd_prot_sf"/>
</dbReference>
<dbReference type="GO" id="GO:0008092">
    <property type="term" value="F:cytoskeletal protein binding"/>
    <property type="evidence" value="ECO:0007669"/>
    <property type="project" value="InterPro"/>
</dbReference>
<feature type="compositionally biased region" description="Polar residues" evidence="1">
    <location>
        <begin position="397"/>
        <end position="409"/>
    </location>
</feature>
<dbReference type="InterPro" id="IPR035963">
    <property type="entry name" value="FERM_2"/>
</dbReference>
<dbReference type="InterPro" id="IPR019747">
    <property type="entry name" value="FERM_CS"/>
</dbReference>
<dbReference type="InterPro" id="IPR000299">
    <property type="entry name" value="FERM_domain"/>
</dbReference>
<dbReference type="PANTHER" id="PTHR23280:SF27">
    <property type="entry name" value="TYROSINE-PROTEIN PHOSPHATASE NON-RECEPTOR TYPE"/>
    <property type="match status" value="1"/>
</dbReference>
<dbReference type="InterPro" id="IPR018980">
    <property type="entry name" value="FERM_PH-like_C"/>
</dbReference>
<dbReference type="GO" id="GO:0005856">
    <property type="term" value="C:cytoskeleton"/>
    <property type="evidence" value="ECO:0007669"/>
    <property type="project" value="TreeGrafter"/>
</dbReference>
<dbReference type="SMART" id="SM00295">
    <property type="entry name" value="B41"/>
    <property type="match status" value="1"/>
</dbReference>
<dbReference type="Gene3D" id="3.10.20.90">
    <property type="entry name" value="Phosphatidylinositol 3-kinase Catalytic Subunit, Chain A, domain 1"/>
    <property type="match status" value="1"/>
</dbReference>
<dbReference type="Pfam" id="PF09380">
    <property type="entry name" value="FERM_C"/>
    <property type="match status" value="1"/>
</dbReference>
<dbReference type="Pfam" id="PF09379">
    <property type="entry name" value="FERM_N"/>
    <property type="match status" value="1"/>
</dbReference>